<feature type="region of interest" description="Disordered" evidence="5">
    <location>
        <begin position="439"/>
        <end position="458"/>
    </location>
</feature>
<feature type="compositionally biased region" description="Polar residues" evidence="5">
    <location>
        <begin position="497"/>
        <end position="519"/>
    </location>
</feature>
<dbReference type="PROSITE" id="PS50885">
    <property type="entry name" value="HAMP"/>
    <property type="match status" value="2"/>
</dbReference>
<proteinExistence type="inferred from homology"/>
<dbReference type="SMART" id="SM00283">
    <property type="entry name" value="MA"/>
    <property type="match status" value="1"/>
</dbReference>
<dbReference type="PROSITE" id="PS50111">
    <property type="entry name" value="CHEMOTAXIS_TRANSDUC_2"/>
    <property type="match status" value="1"/>
</dbReference>
<keyword evidence="6" id="KW-0472">Membrane</keyword>
<evidence type="ECO:0000256" key="5">
    <source>
        <dbReference type="SAM" id="MobiDB-lite"/>
    </source>
</evidence>
<evidence type="ECO:0000256" key="6">
    <source>
        <dbReference type="SAM" id="Phobius"/>
    </source>
</evidence>
<dbReference type="PRINTS" id="PR00260">
    <property type="entry name" value="CHEMTRNSDUCR"/>
</dbReference>
<dbReference type="SMART" id="SM00304">
    <property type="entry name" value="HAMP"/>
    <property type="match status" value="3"/>
</dbReference>
<dbReference type="InterPro" id="IPR003660">
    <property type="entry name" value="HAMP_dom"/>
</dbReference>
<evidence type="ECO:0000259" key="7">
    <source>
        <dbReference type="PROSITE" id="PS50111"/>
    </source>
</evidence>
<evidence type="ECO:0000256" key="4">
    <source>
        <dbReference type="SAM" id="Coils"/>
    </source>
</evidence>
<dbReference type="CDD" id="cd06225">
    <property type="entry name" value="HAMP"/>
    <property type="match status" value="1"/>
</dbReference>
<keyword evidence="1 3" id="KW-0807">Transducer</keyword>
<sequence>MSDKLSGVFERVLPNRVRRSYAFKFNALLLVVVLLLAAAGGVVHLQTQQSVGADTNEDVSGIARQQAAALHDWVVQQKTTTRFLASDLGQGAVWASDIEPRIEQKFATLQQNAHAIHVVGSSSGSVLASTDDDLSGETLSSGDVPWLSDVQSGISGVLVSEPYQSDGEPVVAFASPADQAGWTVVMTVSLEGRSQGFESPVPTGDVKVVDGNGSVVFDNRNRALLEPYTTSDGTLPSGVETARDGETTFDVVGERTGMSDGRYATAYTPVTGTDWVLAYHVPRGEAYALQSQITTSLAALVALALVGLVLVGVTVGRRTSNALDELADSATAISKGRLDEEPPETERIDELGQLVTSFRSMRAYLDTAARQADALAAQEFDDDVLDEDIPGAFGESLSEMHVRLEALITDMEEARADAEETRREAERLNEQLERTAAAFGDEMSAAADGDLTRRLDPDTDSEAMQDIAEAFNAMMAEMEATLTSVRDIADAVDESTTDVSTSADEIRSASEQVSESVQDISAGAERQRDNLDEVGDEVTSLSATVEEIAASADDVAETVEEAAEAGERGADRGEAAMRELERIESTAQDAVARVEALDDAVDSIGEVTAVITDIAEQTNLLALNANIEASHADGSGDGFAVVADEVKALAEETKESAAEIEDLVADVQAEVDDTVADMHELDDRVDAGTETIDEALSSLDDIVDRVETANTSVQSINEATDEQAASTEEVVTMTDEVRDLSDQTADEAQQVSAAAEEQTASVTQVADRASDLEARVSELNDLLEKFDANAGGDGDLGGDREAAAPGATTDGGSDEESDAGTDDDPDTRTDGGGFEWH</sequence>
<feature type="transmembrane region" description="Helical" evidence="6">
    <location>
        <begin position="21"/>
        <end position="43"/>
    </location>
</feature>
<evidence type="ECO:0000256" key="1">
    <source>
        <dbReference type="ARBA" id="ARBA00023224"/>
    </source>
</evidence>
<dbReference type="CDD" id="cd11386">
    <property type="entry name" value="MCP_signal"/>
    <property type="match status" value="1"/>
</dbReference>
<comment type="similarity">
    <text evidence="2">Belongs to the methyl-accepting chemotaxis (MCP) protein family.</text>
</comment>
<feature type="region of interest" description="Disordered" evidence="5">
    <location>
        <begin position="740"/>
        <end position="762"/>
    </location>
</feature>
<dbReference type="Gene3D" id="1.10.287.950">
    <property type="entry name" value="Methyl-accepting chemotaxis protein"/>
    <property type="match status" value="1"/>
</dbReference>
<feature type="domain" description="HAMP" evidence="8">
    <location>
        <begin position="317"/>
        <end position="370"/>
    </location>
</feature>
<comment type="caution">
    <text evidence="9">The sequence shown here is derived from an EMBL/GenBank/DDBJ whole genome shotgun (WGS) entry which is preliminary data.</text>
</comment>
<evidence type="ECO:0000313" key="9">
    <source>
        <dbReference type="EMBL" id="MFC3477324.1"/>
    </source>
</evidence>
<dbReference type="InterPro" id="IPR004089">
    <property type="entry name" value="MCPsignal_dom"/>
</dbReference>
<evidence type="ECO:0000313" key="10">
    <source>
        <dbReference type="Proteomes" id="UP001595660"/>
    </source>
</evidence>
<dbReference type="SUPFAM" id="SSF158472">
    <property type="entry name" value="HAMP domain-like"/>
    <property type="match status" value="1"/>
</dbReference>
<evidence type="ECO:0000259" key="8">
    <source>
        <dbReference type="PROSITE" id="PS50885"/>
    </source>
</evidence>
<organism evidence="9 10">
    <name type="scientific">Halobacterium litoreum</name>
    <dbReference type="NCBI Taxonomy" id="2039234"/>
    <lineage>
        <taxon>Archaea</taxon>
        <taxon>Methanobacteriati</taxon>
        <taxon>Methanobacteriota</taxon>
        <taxon>Stenosarchaea group</taxon>
        <taxon>Halobacteria</taxon>
        <taxon>Halobacteriales</taxon>
        <taxon>Halobacteriaceae</taxon>
        <taxon>Halobacterium</taxon>
    </lineage>
</organism>
<dbReference type="PANTHER" id="PTHR32089">
    <property type="entry name" value="METHYL-ACCEPTING CHEMOTAXIS PROTEIN MCPB"/>
    <property type="match status" value="1"/>
</dbReference>
<gene>
    <name evidence="9" type="ORF">ACFOKC_06255</name>
</gene>
<feature type="coiled-coil region" evidence="4">
    <location>
        <begin position="762"/>
        <end position="789"/>
    </location>
</feature>
<dbReference type="GeneID" id="69116751"/>
<evidence type="ECO:0000256" key="2">
    <source>
        <dbReference type="ARBA" id="ARBA00029447"/>
    </source>
</evidence>
<keyword evidence="10" id="KW-1185">Reference proteome</keyword>
<feature type="compositionally biased region" description="Low complexity" evidence="5">
    <location>
        <begin position="748"/>
        <end position="762"/>
    </location>
</feature>
<dbReference type="Pfam" id="PF00015">
    <property type="entry name" value="MCPsignal"/>
    <property type="match status" value="1"/>
</dbReference>
<feature type="region of interest" description="Disordered" evidence="5">
    <location>
        <begin position="789"/>
        <end position="837"/>
    </location>
</feature>
<dbReference type="Pfam" id="PF00672">
    <property type="entry name" value="HAMP"/>
    <property type="match status" value="1"/>
</dbReference>
<feature type="domain" description="Methyl-accepting transducer" evidence="7">
    <location>
        <begin position="502"/>
        <end position="738"/>
    </location>
</feature>
<dbReference type="Gene3D" id="3.30.450.20">
    <property type="entry name" value="PAS domain"/>
    <property type="match status" value="2"/>
</dbReference>
<dbReference type="RefSeq" id="WP_269780541.1">
    <property type="nucleotide sequence ID" value="NZ_CP089466.1"/>
</dbReference>
<dbReference type="PANTHER" id="PTHR32089:SF112">
    <property type="entry name" value="LYSOZYME-LIKE PROTEIN-RELATED"/>
    <property type="match status" value="1"/>
</dbReference>
<keyword evidence="4" id="KW-0175">Coiled coil</keyword>
<dbReference type="AlphaFoldDB" id="A0ABD5NEK5"/>
<protein>
    <submittedName>
        <fullName evidence="9">Methyl-accepting chemotaxis protein</fullName>
    </submittedName>
</protein>
<feature type="domain" description="HAMP" evidence="8">
    <location>
        <begin position="430"/>
        <end position="483"/>
    </location>
</feature>
<keyword evidence="6" id="KW-0812">Transmembrane</keyword>
<evidence type="ECO:0000256" key="3">
    <source>
        <dbReference type="PROSITE-ProRule" id="PRU00284"/>
    </source>
</evidence>
<dbReference type="Proteomes" id="UP001595660">
    <property type="component" value="Unassembled WGS sequence"/>
</dbReference>
<accession>A0ABD5NEK5</accession>
<dbReference type="EMBL" id="JBHRWN010000002">
    <property type="protein sequence ID" value="MFC3477324.1"/>
    <property type="molecule type" value="Genomic_DNA"/>
</dbReference>
<dbReference type="SUPFAM" id="SSF58104">
    <property type="entry name" value="Methyl-accepting chemotaxis protein (MCP) signaling domain"/>
    <property type="match status" value="1"/>
</dbReference>
<keyword evidence="6" id="KW-1133">Transmembrane helix</keyword>
<name>A0ABD5NEK5_9EURY</name>
<dbReference type="InterPro" id="IPR004090">
    <property type="entry name" value="Chemotax_Me-accpt_rcpt"/>
</dbReference>
<feature type="region of interest" description="Disordered" evidence="5">
    <location>
        <begin position="493"/>
        <end position="536"/>
    </location>
</feature>
<dbReference type="Gene3D" id="6.10.340.10">
    <property type="match status" value="1"/>
</dbReference>
<feature type="compositionally biased region" description="Acidic residues" evidence="5">
    <location>
        <begin position="812"/>
        <end position="825"/>
    </location>
</feature>
<reference evidence="9 10" key="1">
    <citation type="journal article" date="2019" name="Int. J. Syst. Evol. Microbiol.">
        <title>The Global Catalogue of Microorganisms (GCM) 10K type strain sequencing project: providing services to taxonomists for standard genome sequencing and annotation.</title>
        <authorList>
            <consortium name="The Broad Institute Genomics Platform"/>
            <consortium name="The Broad Institute Genome Sequencing Center for Infectious Disease"/>
            <person name="Wu L."/>
            <person name="Ma J."/>
        </authorList>
    </citation>
    <scope>NUCLEOTIDE SEQUENCE [LARGE SCALE GENOMIC DNA]</scope>
    <source>
        <strain evidence="9 10">CGMCC 1.12562</strain>
    </source>
</reference>
<feature type="coiled-coil region" evidence="4">
    <location>
        <begin position="643"/>
        <end position="670"/>
    </location>
</feature>
<dbReference type="GO" id="GO:0007165">
    <property type="term" value="P:signal transduction"/>
    <property type="evidence" value="ECO:0007669"/>
    <property type="project" value="UniProtKB-KW"/>
</dbReference>